<accession>A0AAW1YQ57</accession>
<comment type="caution">
    <text evidence="2">The sequence shown here is derived from an EMBL/GenBank/DDBJ whole genome shotgun (WGS) entry which is preliminary data.</text>
</comment>
<protein>
    <recommendedName>
        <fullName evidence="4">Transmembrane protein</fullName>
    </recommendedName>
</protein>
<dbReference type="Proteomes" id="UP001457282">
    <property type="component" value="Unassembled WGS sequence"/>
</dbReference>
<proteinExistence type="predicted"/>
<keyword evidence="1" id="KW-0812">Transmembrane</keyword>
<gene>
    <name evidence="2" type="ORF">M0R45_006328</name>
</gene>
<evidence type="ECO:0008006" key="4">
    <source>
        <dbReference type="Google" id="ProtNLM"/>
    </source>
</evidence>
<evidence type="ECO:0000313" key="3">
    <source>
        <dbReference type="Proteomes" id="UP001457282"/>
    </source>
</evidence>
<organism evidence="2 3">
    <name type="scientific">Rubus argutus</name>
    <name type="common">Southern blackberry</name>
    <dbReference type="NCBI Taxonomy" id="59490"/>
    <lineage>
        <taxon>Eukaryota</taxon>
        <taxon>Viridiplantae</taxon>
        <taxon>Streptophyta</taxon>
        <taxon>Embryophyta</taxon>
        <taxon>Tracheophyta</taxon>
        <taxon>Spermatophyta</taxon>
        <taxon>Magnoliopsida</taxon>
        <taxon>eudicotyledons</taxon>
        <taxon>Gunneridae</taxon>
        <taxon>Pentapetalae</taxon>
        <taxon>rosids</taxon>
        <taxon>fabids</taxon>
        <taxon>Rosales</taxon>
        <taxon>Rosaceae</taxon>
        <taxon>Rosoideae</taxon>
        <taxon>Rosoideae incertae sedis</taxon>
        <taxon>Rubus</taxon>
    </lineage>
</organism>
<reference evidence="2 3" key="1">
    <citation type="journal article" date="2023" name="G3 (Bethesda)">
        <title>A chromosome-length genome assembly and annotation of blackberry (Rubus argutus, cv. 'Hillquist').</title>
        <authorList>
            <person name="Bruna T."/>
            <person name="Aryal R."/>
            <person name="Dudchenko O."/>
            <person name="Sargent D.J."/>
            <person name="Mead D."/>
            <person name="Buti M."/>
            <person name="Cavallini A."/>
            <person name="Hytonen T."/>
            <person name="Andres J."/>
            <person name="Pham M."/>
            <person name="Weisz D."/>
            <person name="Mascagni F."/>
            <person name="Usai G."/>
            <person name="Natali L."/>
            <person name="Bassil N."/>
            <person name="Fernandez G.E."/>
            <person name="Lomsadze A."/>
            <person name="Armour M."/>
            <person name="Olukolu B."/>
            <person name="Poorten T."/>
            <person name="Britton C."/>
            <person name="Davik J."/>
            <person name="Ashrafi H."/>
            <person name="Aiden E.L."/>
            <person name="Borodovsky M."/>
            <person name="Worthington M."/>
        </authorList>
    </citation>
    <scope>NUCLEOTIDE SEQUENCE [LARGE SCALE GENOMIC DNA]</scope>
    <source>
        <strain evidence="2">PI 553951</strain>
    </source>
</reference>
<keyword evidence="1" id="KW-1133">Transmembrane helix</keyword>
<sequence>MKMEQWRSVNCRGRVAAMAGLLNCSGGAALWCGIGDGAGLIDAGLGLWRCRRVTGRAATIGFGFGIWLVAVEMMNLVVIVLIIVLVI</sequence>
<evidence type="ECO:0000256" key="1">
    <source>
        <dbReference type="SAM" id="Phobius"/>
    </source>
</evidence>
<evidence type="ECO:0000313" key="2">
    <source>
        <dbReference type="EMBL" id="KAK9950862.1"/>
    </source>
</evidence>
<keyword evidence="3" id="KW-1185">Reference proteome</keyword>
<dbReference type="AlphaFoldDB" id="A0AAW1YQ57"/>
<keyword evidence="1" id="KW-0472">Membrane</keyword>
<feature type="transmembrane region" description="Helical" evidence="1">
    <location>
        <begin position="60"/>
        <end position="86"/>
    </location>
</feature>
<dbReference type="EMBL" id="JBEDUW010000001">
    <property type="protein sequence ID" value="KAK9950862.1"/>
    <property type="molecule type" value="Genomic_DNA"/>
</dbReference>
<name>A0AAW1YQ57_RUBAR</name>